<dbReference type="eggNOG" id="COG4771">
    <property type="taxonomic scope" value="Bacteria"/>
</dbReference>
<dbReference type="SUPFAM" id="SSF56935">
    <property type="entry name" value="Porins"/>
    <property type="match status" value="1"/>
</dbReference>
<dbReference type="HOGENOM" id="CLU_006935_2_0_5"/>
<comment type="similarity">
    <text evidence="8 9">Belongs to the TonB-dependent receptor family.</text>
</comment>
<keyword evidence="2 8" id="KW-0813">Transport</keyword>
<dbReference type="PANTHER" id="PTHR40980">
    <property type="entry name" value="PLUG DOMAIN-CONTAINING PROTEIN"/>
    <property type="match status" value="1"/>
</dbReference>
<reference evidence="14" key="1">
    <citation type="submission" date="2010-12" db="EMBL/GenBank/DDBJ databases">
        <title>Complete sequence of chromosome 1 of Asticcacaulis excentricus CB 48.</title>
        <authorList>
            <consortium name="US DOE Joint Genome Institute"/>
            <person name="Lucas S."/>
            <person name="Copeland A."/>
            <person name="Lapidus A."/>
            <person name="Cheng J.-F."/>
            <person name="Bruce D."/>
            <person name="Goodwin L."/>
            <person name="Pitluck S."/>
            <person name="Teshima H."/>
            <person name="Davenport K."/>
            <person name="Detter J.C."/>
            <person name="Han C."/>
            <person name="Tapia R."/>
            <person name="Land M."/>
            <person name="Hauser L."/>
            <person name="Jeffries C."/>
            <person name="Kyrpides N."/>
            <person name="Ivanova N."/>
            <person name="Ovchinnikova G."/>
            <person name="Brun Y.V."/>
            <person name="Woyke T."/>
        </authorList>
    </citation>
    <scope>NUCLEOTIDE SEQUENCE [LARGE SCALE GENOMIC DNA]</scope>
    <source>
        <strain evidence="14">ATCC 15261 / DSM 4724 / KCTC 12464 / NCIMB 9791 / VKM B-1370 / CB 48</strain>
    </source>
</reference>
<dbReference type="Proteomes" id="UP000001492">
    <property type="component" value="Chromosome 1"/>
</dbReference>
<dbReference type="eggNOG" id="COG1629">
    <property type="taxonomic scope" value="Bacteria"/>
</dbReference>
<dbReference type="GO" id="GO:0009279">
    <property type="term" value="C:cell outer membrane"/>
    <property type="evidence" value="ECO:0007669"/>
    <property type="project" value="UniProtKB-SubCell"/>
</dbReference>
<dbReference type="InterPro" id="IPR037066">
    <property type="entry name" value="Plug_dom_sf"/>
</dbReference>
<keyword evidence="6 8" id="KW-0472">Membrane</keyword>
<dbReference type="InterPro" id="IPR039426">
    <property type="entry name" value="TonB-dep_rcpt-like"/>
</dbReference>
<dbReference type="Pfam" id="PF00593">
    <property type="entry name" value="TonB_dep_Rec_b-barrel"/>
    <property type="match status" value="1"/>
</dbReference>
<evidence type="ECO:0000256" key="2">
    <source>
        <dbReference type="ARBA" id="ARBA00022448"/>
    </source>
</evidence>
<evidence type="ECO:0000256" key="3">
    <source>
        <dbReference type="ARBA" id="ARBA00022452"/>
    </source>
</evidence>
<evidence type="ECO:0000256" key="1">
    <source>
        <dbReference type="ARBA" id="ARBA00004571"/>
    </source>
</evidence>
<keyword evidence="5 9" id="KW-0798">TonB box</keyword>
<organism evidence="13 14">
    <name type="scientific">Asticcacaulis excentricus (strain ATCC 15261 / DSM 4724 / KCTC 12464 / NCIMB 9791 / VKM B-1370 / CB 48)</name>
    <dbReference type="NCBI Taxonomy" id="573065"/>
    <lineage>
        <taxon>Bacteria</taxon>
        <taxon>Pseudomonadati</taxon>
        <taxon>Pseudomonadota</taxon>
        <taxon>Alphaproteobacteria</taxon>
        <taxon>Caulobacterales</taxon>
        <taxon>Caulobacteraceae</taxon>
        <taxon>Asticcacaulis</taxon>
    </lineage>
</organism>
<dbReference type="CDD" id="cd01347">
    <property type="entry name" value="ligand_gated_channel"/>
    <property type="match status" value="1"/>
</dbReference>
<evidence type="ECO:0000259" key="12">
    <source>
        <dbReference type="Pfam" id="PF07715"/>
    </source>
</evidence>
<dbReference type="Pfam" id="PF07715">
    <property type="entry name" value="Plug"/>
    <property type="match status" value="1"/>
</dbReference>
<dbReference type="KEGG" id="aex:Astex_1265"/>
<keyword evidence="4 8" id="KW-0812">Transmembrane</keyword>
<dbReference type="Gene3D" id="2.40.170.20">
    <property type="entry name" value="TonB-dependent receptor, beta-barrel domain"/>
    <property type="match status" value="2"/>
</dbReference>
<evidence type="ECO:0000259" key="11">
    <source>
        <dbReference type="Pfam" id="PF00593"/>
    </source>
</evidence>
<dbReference type="PROSITE" id="PS52016">
    <property type="entry name" value="TONB_DEPENDENT_REC_3"/>
    <property type="match status" value="1"/>
</dbReference>
<feature type="chain" id="PRO_5003230630" evidence="10">
    <location>
        <begin position="33"/>
        <end position="1006"/>
    </location>
</feature>
<evidence type="ECO:0000256" key="7">
    <source>
        <dbReference type="ARBA" id="ARBA00023237"/>
    </source>
</evidence>
<evidence type="ECO:0000256" key="5">
    <source>
        <dbReference type="ARBA" id="ARBA00023077"/>
    </source>
</evidence>
<dbReference type="Gene3D" id="2.170.130.10">
    <property type="entry name" value="TonB-dependent receptor, plug domain"/>
    <property type="match status" value="1"/>
</dbReference>
<gene>
    <name evidence="13" type="ordered locus">Astex_1265</name>
</gene>
<dbReference type="OrthoDB" id="5476657at2"/>
<dbReference type="InterPro" id="IPR012910">
    <property type="entry name" value="Plug_dom"/>
</dbReference>
<evidence type="ECO:0000256" key="6">
    <source>
        <dbReference type="ARBA" id="ARBA00023136"/>
    </source>
</evidence>
<dbReference type="EMBL" id="CP002395">
    <property type="protein sequence ID" value="ADU12940.1"/>
    <property type="molecule type" value="Genomic_DNA"/>
</dbReference>
<dbReference type="InterPro" id="IPR010104">
    <property type="entry name" value="TonB_rcpt_bac"/>
</dbReference>
<feature type="signal peptide" evidence="10">
    <location>
        <begin position="1"/>
        <end position="32"/>
    </location>
</feature>
<keyword evidence="7 8" id="KW-0998">Cell outer membrane</keyword>
<keyword evidence="10" id="KW-0732">Signal</keyword>
<protein>
    <submittedName>
        <fullName evidence="13">TonB-dependent receptor</fullName>
    </submittedName>
</protein>
<evidence type="ECO:0000256" key="8">
    <source>
        <dbReference type="PROSITE-ProRule" id="PRU01360"/>
    </source>
</evidence>
<dbReference type="InterPro" id="IPR000531">
    <property type="entry name" value="Beta-barrel_TonB"/>
</dbReference>
<evidence type="ECO:0000256" key="10">
    <source>
        <dbReference type="SAM" id="SignalP"/>
    </source>
</evidence>
<dbReference type="AlphaFoldDB" id="E8RNP4"/>
<dbReference type="InterPro" id="IPR036942">
    <property type="entry name" value="Beta-barrel_TonB_sf"/>
</dbReference>
<dbReference type="RefSeq" id="WP_013478772.1">
    <property type="nucleotide sequence ID" value="NC_014816.1"/>
</dbReference>
<feature type="domain" description="TonB-dependent receptor plug" evidence="12">
    <location>
        <begin position="61"/>
        <end position="176"/>
    </location>
</feature>
<dbReference type="PANTHER" id="PTHR40980:SF3">
    <property type="entry name" value="TONB-DEPENDENT RECEPTOR-LIKE BETA-BARREL DOMAIN-CONTAINING PROTEIN"/>
    <property type="match status" value="1"/>
</dbReference>
<accession>E8RNP4</accession>
<sequence length="1006" mass="109266">MTVTQRAKCARIRTGASLMVLVLLGCGGQVLAQDGAGQTDEPIEVVVTGYRKSVESAVNTKRRANNIVDVIKADDMASFPDANLAESIQRIPGVSITRDGGEGRSITVRGLGSDFTRTTLNGVEAYSATTGSTLGVMAGINRTRGFDFSTFASELFNSVTVNKSQSADMDEGSLGATIDLQTGRPFDKPGFRMAASAQAAYYDNNKTTSPRVAGLISNTWNTSAGQIGALLSVAYSERLMQEDGYSDTSASDYSDANNGFCGVAVDDPNQAGSQVVNTAIPYVNSLSGTGTRPAGQCFSGLASNAAAYAKINQPNVFLPRNPGLGRFELDQKRLGVTTAFQWRPNDNTRVTLDAVYSKFDQNRQDYALSNASNNRNVNGASATFPLFAGRVDSQIMDVNVTSSGQVDYMRLNHVDIKHIAEYAETTTTTYMLGLHGEHTFSDRLRGDFRIAQSGSEFDQPLDVFISYDAFNKDGYVWDARTDARRPFINYGYDVTNIANVTFTNAGTGLTPDVRIVHANVKNTLSSVEGNLHYDLLDGLTFHTGFLKKTYEFTSRQTQRVYGNNTSPAAKSDGKLPFEFTKFVADFPNLGSLSTVLTGWGEGLDLPAGSVSSWVVPDVQAFISRLDLNCNCVNSYGDWTLGENAVRGGNALANNRAVTEDDTALYGMVSFEEDLARGMRLRGNAGLRYVKTEVTATGYAGTTLATVSHSYDDYLPALNLALEVTPTFTTRFAFAGVMSRPFVGSLTPGGTVNTTFGVQSVNIGNPFLDPYRAKNYDLSFEWYPTRSTLLSATLFYKDIASMIQSITSIEAYSNTGLPLNLLSPGQDASTPYTVTRTRNTEGGYIKGVELSLVQPFTFLPAPFNDFGTQINYTWIDSSVLYYLSAGTATTAPTTTRDQFVNVSPNSVNATLYYEKGPFEARVSVAYRDEYITALPFKNELLDANGSYATTNVDMSASYKLSSKLSINFDALNLTNQMGDQWSGKERRAQRVFSNTGRQIFLGVSYTF</sequence>
<keyword evidence="13" id="KW-0675">Receptor</keyword>
<dbReference type="NCBIfam" id="TIGR01782">
    <property type="entry name" value="TonB-Xanth-Caul"/>
    <property type="match status" value="1"/>
</dbReference>
<proteinExistence type="inferred from homology"/>
<name>E8RNP4_ASTEC</name>
<evidence type="ECO:0000313" key="14">
    <source>
        <dbReference type="Proteomes" id="UP000001492"/>
    </source>
</evidence>
<comment type="subcellular location">
    <subcellularLocation>
        <location evidence="1 8">Cell outer membrane</location>
        <topology evidence="1 8">Multi-pass membrane protein</topology>
    </subcellularLocation>
</comment>
<dbReference type="PROSITE" id="PS51257">
    <property type="entry name" value="PROKAR_LIPOPROTEIN"/>
    <property type="match status" value="1"/>
</dbReference>
<evidence type="ECO:0000256" key="9">
    <source>
        <dbReference type="RuleBase" id="RU003357"/>
    </source>
</evidence>
<dbReference type="STRING" id="573065.Astex_1265"/>
<keyword evidence="14" id="KW-1185">Reference proteome</keyword>
<evidence type="ECO:0000256" key="4">
    <source>
        <dbReference type="ARBA" id="ARBA00022692"/>
    </source>
</evidence>
<evidence type="ECO:0000313" key="13">
    <source>
        <dbReference type="EMBL" id="ADU12940.1"/>
    </source>
</evidence>
<keyword evidence="3 8" id="KW-1134">Transmembrane beta strand</keyword>
<feature type="domain" description="TonB-dependent receptor-like beta-barrel" evidence="11">
    <location>
        <begin position="467"/>
        <end position="972"/>
    </location>
</feature>